<dbReference type="Proteomes" id="UP000070412">
    <property type="component" value="Unassembled WGS sequence"/>
</dbReference>
<dbReference type="InterPro" id="IPR028082">
    <property type="entry name" value="Peripla_BP_I"/>
</dbReference>
<dbReference type="InterPro" id="IPR001170">
    <property type="entry name" value="ANPR/GUC"/>
</dbReference>
<evidence type="ECO:0000256" key="13">
    <source>
        <dbReference type="ARBA" id="ARBA00023239"/>
    </source>
</evidence>
<dbReference type="GO" id="GO:0004672">
    <property type="term" value="F:protein kinase activity"/>
    <property type="evidence" value="ECO:0007669"/>
    <property type="project" value="InterPro"/>
</dbReference>
<dbReference type="Pfam" id="PF01094">
    <property type="entry name" value="ANF_receptor"/>
    <property type="match status" value="1"/>
</dbReference>
<evidence type="ECO:0000256" key="4">
    <source>
        <dbReference type="ARBA" id="ARBA00022475"/>
    </source>
</evidence>
<feature type="compositionally biased region" description="Low complexity" evidence="17">
    <location>
        <begin position="623"/>
        <end position="635"/>
    </location>
</feature>
<dbReference type="GO" id="GO:0004383">
    <property type="term" value="F:guanylate cyclase activity"/>
    <property type="evidence" value="ECO:0007669"/>
    <property type="project" value="UniProtKB-EC"/>
</dbReference>
<dbReference type="Pfam" id="PF07714">
    <property type="entry name" value="PK_Tyr_Ser-Thr"/>
    <property type="match status" value="1"/>
</dbReference>
<dbReference type="CDD" id="cd07302">
    <property type="entry name" value="CHD"/>
    <property type="match status" value="1"/>
</dbReference>
<keyword evidence="8 18" id="KW-1133">Transmembrane helix</keyword>
<comment type="similarity">
    <text evidence="15">Belongs to the adenylyl cyclase class-4/guanylyl cyclase family.</text>
</comment>
<dbReference type="PRINTS" id="PR00255">
    <property type="entry name" value="NATPEPTIDER"/>
</dbReference>
<dbReference type="InterPro" id="IPR000719">
    <property type="entry name" value="Prot_kinase_dom"/>
</dbReference>
<evidence type="ECO:0000256" key="6">
    <source>
        <dbReference type="ARBA" id="ARBA00022729"/>
    </source>
</evidence>
<dbReference type="GO" id="GO:0004016">
    <property type="term" value="F:adenylate cyclase activity"/>
    <property type="evidence" value="ECO:0007669"/>
    <property type="project" value="TreeGrafter"/>
</dbReference>
<dbReference type="InterPro" id="IPR018297">
    <property type="entry name" value="A/G_cyclase_CS"/>
</dbReference>
<keyword evidence="23" id="KW-1185">Reference proteome</keyword>
<evidence type="ECO:0000256" key="8">
    <source>
        <dbReference type="ARBA" id="ARBA00022989"/>
    </source>
</evidence>
<dbReference type="EC" id="4.6.1.2" evidence="3 16"/>
<keyword evidence="11 21" id="KW-0675">Receptor</keyword>
<dbReference type="PANTHER" id="PTHR11920">
    <property type="entry name" value="GUANYLYL CYCLASE"/>
    <property type="match status" value="1"/>
</dbReference>
<keyword evidence="4" id="KW-1003">Cell membrane</keyword>
<keyword evidence="9" id="KW-0342">GTP-binding</keyword>
<dbReference type="EMBL" id="WVUK01000051">
    <property type="protein sequence ID" value="KAF7494854.1"/>
    <property type="molecule type" value="Genomic_DNA"/>
</dbReference>
<evidence type="ECO:0000256" key="16">
    <source>
        <dbReference type="RuleBase" id="RU003431"/>
    </source>
</evidence>
<dbReference type="InterPro" id="IPR001054">
    <property type="entry name" value="A/G_cyclase"/>
</dbReference>
<evidence type="ECO:0000256" key="7">
    <source>
        <dbReference type="ARBA" id="ARBA00022741"/>
    </source>
</evidence>
<dbReference type="PANTHER" id="PTHR11920:SF494">
    <property type="entry name" value="ATRIAL NATRIURETIC PEPTIDE RECEPTOR 2"/>
    <property type="match status" value="1"/>
</dbReference>
<feature type="compositionally biased region" description="Low complexity" evidence="17">
    <location>
        <begin position="606"/>
        <end position="616"/>
    </location>
</feature>
<feature type="domain" description="Guanylate cyclase" evidence="20">
    <location>
        <begin position="1250"/>
        <end position="1380"/>
    </location>
</feature>
<dbReference type="PROSITE" id="PS50011">
    <property type="entry name" value="PROTEIN_KINASE_DOM"/>
    <property type="match status" value="1"/>
</dbReference>
<dbReference type="GO" id="GO:0005886">
    <property type="term" value="C:plasma membrane"/>
    <property type="evidence" value="ECO:0007669"/>
    <property type="project" value="UniProtKB-SubCell"/>
</dbReference>
<evidence type="ECO:0000256" key="9">
    <source>
        <dbReference type="ARBA" id="ARBA00023134"/>
    </source>
</evidence>
<evidence type="ECO:0000259" key="20">
    <source>
        <dbReference type="PROSITE" id="PS50125"/>
    </source>
</evidence>
<keyword evidence="5 18" id="KW-0812">Transmembrane</keyword>
<evidence type="ECO:0000256" key="3">
    <source>
        <dbReference type="ARBA" id="ARBA00012202"/>
    </source>
</evidence>
<dbReference type="PROSITE" id="PS00452">
    <property type="entry name" value="GUANYLATE_CYCLASE_1"/>
    <property type="match status" value="1"/>
</dbReference>
<keyword evidence="13 15" id="KW-0456">Lyase</keyword>
<feature type="region of interest" description="Disordered" evidence="17">
    <location>
        <begin position="606"/>
        <end position="665"/>
    </location>
</feature>
<keyword evidence="12" id="KW-0325">Glycoprotein</keyword>
<evidence type="ECO:0000256" key="12">
    <source>
        <dbReference type="ARBA" id="ARBA00023180"/>
    </source>
</evidence>
<comment type="subcellular location">
    <subcellularLocation>
        <location evidence="2">Cell membrane</location>
        <topology evidence="2">Single-pass type I membrane protein</topology>
    </subcellularLocation>
</comment>
<evidence type="ECO:0000256" key="2">
    <source>
        <dbReference type="ARBA" id="ARBA00004251"/>
    </source>
</evidence>
<feature type="compositionally biased region" description="Acidic residues" evidence="17">
    <location>
        <begin position="1"/>
        <end position="14"/>
    </location>
</feature>
<evidence type="ECO:0000256" key="11">
    <source>
        <dbReference type="ARBA" id="ARBA00023170"/>
    </source>
</evidence>
<dbReference type="GO" id="GO:0007168">
    <property type="term" value="P:receptor guanylyl cyclase signaling pathway"/>
    <property type="evidence" value="ECO:0007669"/>
    <property type="project" value="TreeGrafter"/>
</dbReference>
<dbReference type="CDD" id="cd06352">
    <property type="entry name" value="PBP1_NPR_GC-like"/>
    <property type="match status" value="1"/>
</dbReference>
<feature type="domain" description="Protein kinase" evidence="19">
    <location>
        <begin position="867"/>
        <end position="1187"/>
    </location>
</feature>
<evidence type="ECO:0000313" key="21">
    <source>
        <dbReference type="EMBL" id="KAF7494854.1"/>
    </source>
</evidence>
<evidence type="ECO:0000313" key="22">
    <source>
        <dbReference type="EnsemblMetazoa" id="KAF7494854.1"/>
    </source>
</evidence>
<accession>A0A834RDN1</accession>
<feature type="compositionally biased region" description="Low complexity" evidence="17">
    <location>
        <begin position="654"/>
        <end position="665"/>
    </location>
</feature>
<keyword evidence="7" id="KW-0547">Nucleotide-binding</keyword>
<evidence type="ECO:0000259" key="19">
    <source>
        <dbReference type="PROSITE" id="PS50011"/>
    </source>
</evidence>
<dbReference type="Gene3D" id="1.10.510.10">
    <property type="entry name" value="Transferase(Phosphotransferase) domain 1"/>
    <property type="match status" value="1"/>
</dbReference>
<reference evidence="23" key="1">
    <citation type="journal article" date="2020" name="PLoS Negl. Trop. Dis.">
        <title>High-quality nuclear genome for Sarcoptes scabiei-A critical resource for a neglected parasite.</title>
        <authorList>
            <person name="Korhonen P.K."/>
            <person name="Gasser R.B."/>
            <person name="Ma G."/>
            <person name="Wang T."/>
            <person name="Stroehlein A.J."/>
            <person name="Young N.D."/>
            <person name="Ang C.S."/>
            <person name="Fernando D.D."/>
            <person name="Lu H.C."/>
            <person name="Taylor S."/>
            <person name="Reynolds S.L."/>
            <person name="Mofiz E."/>
            <person name="Najaraj S.H."/>
            <person name="Gowda H."/>
            <person name="Madugundu A."/>
            <person name="Renuse S."/>
            <person name="Holt D."/>
            <person name="Pandey A."/>
            <person name="Papenfuss A.T."/>
            <person name="Fischer K."/>
        </authorList>
    </citation>
    <scope>NUCLEOTIDE SEQUENCE [LARGE SCALE GENOMIC DNA]</scope>
</reference>
<gene>
    <name evidence="21" type="ORF">SSS_4231</name>
</gene>
<organism evidence="21">
    <name type="scientific">Sarcoptes scabiei</name>
    <name type="common">Itch mite</name>
    <name type="synonym">Acarus scabiei</name>
    <dbReference type="NCBI Taxonomy" id="52283"/>
    <lineage>
        <taxon>Eukaryota</taxon>
        <taxon>Metazoa</taxon>
        <taxon>Ecdysozoa</taxon>
        <taxon>Arthropoda</taxon>
        <taxon>Chelicerata</taxon>
        <taxon>Arachnida</taxon>
        <taxon>Acari</taxon>
        <taxon>Acariformes</taxon>
        <taxon>Sarcoptiformes</taxon>
        <taxon>Astigmata</taxon>
        <taxon>Psoroptidia</taxon>
        <taxon>Sarcoptoidea</taxon>
        <taxon>Sarcoptidae</taxon>
        <taxon>Sarcoptinae</taxon>
        <taxon>Sarcoptes</taxon>
    </lineage>
</organism>
<name>A0A834RDN1_SARSC</name>
<evidence type="ECO:0000256" key="17">
    <source>
        <dbReference type="SAM" id="MobiDB-lite"/>
    </source>
</evidence>
<dbReference type="GO" id="GO:0035556">
    <property type="term" value="P:intracellular signal transduction"/>
    <property type="evidence" value="ECO:0007669"/>
    <property type="project" value="InterPro"/>
</dbReference>
<dbReference type="FunFam" id="3.30.70.1230:FF:000004">
    <property type="entry name" value="Guanylate cyclase"/>
    <property type="match status" value="1"/>
</dbReference>
<dbReference type="GO" id="GO:0001653">
    <property type="term" value="F:peptide receptor activity"/>
    <property type="evidence" value="ECO:0007669"/>
    <property type="project" value="TreeGrafter"/>
</dbReference>
<sequence length="1595" mass="181981">MHYESYDDDGDIDGGGDGAFEDSNQSIESLQTNHTKSFLGDTIRIDRKKEMLYNESNPFPVRIVGIFVADSELPYTLELAKPSINIAIEKAKKMFPKTVWEDGVFRNGSNRCTSNFAGVFAAEEFYLRRVTVFIGPSCGLALDPVARMASHWRIPVISSGGPHVQFSNKEIFSTLTRLSFSLIDLGSFVRQIFEQFEWKHVSIIVQEKPSSPLIPLIKETIIDMFDAEADIQLESHEISRSLAKTNFKNLLIECSKESRILFILTNGHALRQILLAAYDLGMGKGSYVFLTVELFKHSSSFGNFDWFIENDDRNDDVKQMYETLFILTVHVPMTDIYSKFAIDVIEKSRKEFNTSFTTKDVNVILAGFHDSVIMYGLAVTETIEQGFDPMDGIEVTKRLWNRTFMNYLSGDIYINANGDKETDYTLEDFDPKSLRMRSVMYYSGRENKIVWLNLSKIHWPRNIIPSSDINVCYPDIVDLHCIQSSLYKVICLSKFLHFVAPFRLLRDSMADSRHLIGVLVSIVFILIVLIFIYRKMRLESELTSLWWKIRWNEIIFIHNQSDRSLDASKSLFPAFDDDPTSARSDRGDISKRKNLLAYLQQQDNVQKQAKQQSQSSENIVNESKTTTSLSSPLLSETIDRDPNETENRTNKFNQTKSTKSSCSLSLDQSIRSATANADNHDDDDDDHQNTVIPCTTTIAATLPIDANKTTPIEKPYIRINDFFSFPHYFPHLNLAGRKNSQKTLNETLDQSNQSNQCSDTIPIKFGMKRHRLIDFIRFTSSKNLSHSIDLDLERSDSRAHSAMNTLTVRNVCCSNNSNQLMDHQQFHHHLRTPQKMIDDSKRANHFDHFKQRRLNGNDNDDGIHCNENEIGARGLGSYNLNLRSRNFESLASLPNKGIYKGSKLFIKHLHIKHLSINREILIELKQLKDLAHENLIRFVGICAEDQHVSILTEYCEKGNLRDLLDNEAIRIDWPFRYSLINDIVEGLLFIHESSLLFHGSLKSTNCVIDSRLVVKITDIGLKGLRNLSKQNTGPPNFSLVSILIKDDFFLVPNATLKSLLWTAPEHLRQRRPDLYGSQKGDVYSFSIVLQEIITRSGPFETVKVVGSDGKYSVVSLDPQFIIQQLKLGGTTPYRPNVDQRECSTELIDLLQQCWDETPQQRPSFSTIKTQIKKISKDLVGGSGNSFLENLLLRLEQYANDLEILVEQKTSAFFEEKKKCEELLYELLPRTVADQLKRGNQVKPESFQCVTIFFSDIVQFTQIAAESTPIEIVDFLNDLYTLFDSIIASYDVYKVETVGDAYMVVSGLPIRNGNEHARQIARMSLELLDQIKKFRIKHLPNHDVRLRIGIHSGPCAAGVIGLKMPRYCLFGDTVNTASRMESHGEPNKIHTSEYCKNILDRFGTFNLTLRGDIYLKGKGIVRTYWLNREENHSFMNQFAFIDSNRKSSSNYRGTSASNSLKRNRLCGSLNLLDQQSQPQQQQQETMDHLNETSIKMISSGGSNRFNNNEQKYQSIVSVSLLTVDGMNQALVEHRRSKRKKINYSKSLVDDGRTKRTDHLRIRSVSLDSVAFAGINTVAGEVSDPFRIELIQKGKLE</sequence>
<dbReference type="EnsemblMetazoa" id="SSS_4231s_mrna">
    <property type="protein sequence ID" value="KAF7494854.1"/>
    <property type="gene ID" value="SSS_4231"/>
</dbReference>
<keyword evidence="14 16" id="KW-0141">cGMP biosynthesis</keyword>
<feature type="transmembrane region" description="Helical" evidence="18">
    <location>
        <begin position="514"/>
        <end position="533"/>
    </location>
</feature>
<keyword evidence="10 18" id="KW-0472">Membrane</keyword>
<reference evidence="22" key="3">
    <citation type="submission" date="2022-06" db="UniProtKB">
        <authorList>
            <consortium name="EnsemblMetazoa"/>
        </authorList>
    </citation>
    <scope>IDENTIFICATION</scope>
</reference>
<feature type="region of interest" description="Disordered" evidence="17">
    <location>
        <begin position="1"/>
        <end position="23"/>
    </location>
</feature>
<dbReference type="InterPro" id="IPR001245">
    <property type="entry name" value="Ser-Thr/Tyr_kinase_cat_dom"/>
</dbReference>
<evidence type="ECO:0000256" key="10">
    <source>
        <dbReference type="ARBA" id="ARBA00023136"/>
    </source>
</evidence>
<dbReference type="Gene3D" id="3.40.50.2300">
    <property type="match status" value="3"/>
</dbReference>
<dbReference type="SUPFAM" id="SSF53822">
    <property type="entry name" value="Periplasmic binding protein-like I"/>
    <property type="match status" value="1"/>
</dbReference>
<dbReference type="Pfam" id="PF00211">
    <property type="entry name" value="Guanylate_cyc"/>
    <property type="match status" value="1"/>
</dbReference>
<dbReference type="OrthoDB" id="1890790at2759"/>
<dbReference type="InterPro" id="IPR011009">
    <property type="entry name" value="Kinase-like_dom_sf"/>
</dbReference>
<feature type="compositionally biased region" description="Basic and acidic residues" evidence="17">
    <location>
        <begin position="637"/>
        <end position="649"/>
    </location>
</feature>
<evidence type="ECO:0000256" key="15">
    <source>
        <dbReference type="RuleBase" id="RU000405"/>
    </source>
</evidence>
<dbReference type="InterPro" id="IPR029787">
    <property type="entry name" value="Nucleotide_cyclase"/>
</dbReference>
<dbReference type="InterPro" id="IPR001828">
    <property type="entry name" value="ANF_lig-bd_rcpt"/>
</dbReference>
<evidence type="ECO:0000256" key="1">
    <source>
        <dbReference type="ARBA" id="ARBA00001436"/>
    </source>
</evidence>
<dbReference type="Gene3D" id="3.30.70.1230">
    <property type="entry name" value="Nucleotide cyclase"/>
    <property type="match status" value="1"/>
</dbReference>
<dbReference type="GO" id="GO:0005525">
    <property type="term" value="F:GTP binding"/>
    <property type="evidence" value="ECO:0007669"/>
    <property type="project" value="UniProtKB-KW"/>
</dbReference>
<evidence type="ECO:0000256" key="18">
    <source>
        <dbReference type="SAM" id="Phobius"/>
    </source>
</evidence>
<dbReference type="InterPro" id="IPR050401">
    <property type="entry name" value="Cyclic_nucleotide_synthase"/>
</dbReference>
<evidence type="ECO:0000313" key="23">
    <source>
        <dbReference type="Proteomes" id="UP000070412"/>
    </source>
</evidence>
<dbReference type="SMART" id="SM00044">
    <property type="entry name" value="CYCc"/>
    <property type="match status" value="1"/>
</dbReference>
<proteinExistence type="inferred from homology"/>
<reference evidence="21" key="2">
    <citation type="submission" date="2020-01" db="EMBL/GenBank/DDBJ databases">
        <authorList>
            <person name="Korhonen P.K.K."/>
            <person name="Guangxu M.G."/>
            <person name="Wang T.W."/>
            <person name="Stroehlein A.J.S."/>
            <person name="Young N.D."/>
            <person name="Ang C.-S.A."/>
            <person name="Fernando D.W.F."/>
            <person name="Lu H.L."/>
            <person name="Taylor S.T."/>
            <person name="Ehtesham M.E.M."/>
            <person name="Najaraj S.H.N."/>
            <person name="Harsha G.H.G."/>
            <person name="Madugundu A.M."/>
            <person name="Renuse S.R."/>
            <person name="Holt D.H."/>
            <person name="Pandey A.P."/>
            <person name="Papenfuss A.P."/>
            <person name="Gasser R.B.G."/>
            <person name="Fischer K.F."/>
        </authorList>
    </citation>
    <scope>NUCLEOTIDE SEQUENCE</scope>
    <source>
        <strain evidence="21">SSS_KF_BRIS2020</strain>
    </source>
</reference>
<comment type="catalytic activity">
    <reaction evidence="1 16">
        <text>GTP = 3',5'-cyclic GMP + diphosphate</text>
        <dbReference type="Rhea" id="RHEA:13665"/>
        <dbReference type="ChEBI" id="CHEBI:33019"/>
        <dbReference type="ChEBI" id="CHEBI:37565"/>
        <dbReference type="ChEBI" id="CHEBI:57746"/>
        <dbReference type="EC" id="4.6.1.2"/>
    </reaction>
</comment>
<dbReference type="SUPFAM" id="SSF55073">
    <property type="entry name" value="Nucleotide cyclase"/>
    <property type="match status" value="1"/>
</dbReference>
<protein>
    <recommendedName>
        <fullName evidence="3 16">Guanylate cyclase</fullName>
        <ecNumber evidence="3 16">4.6.1.2</ecNumber>
    </recommendedName>
</protein>
<dbReference type="PROSITE" id="PS50125">
    <property type="entry name" value="GUANYLATE_CYCLASE_2"/>
    <property type="match status" value="1"/>
</dbReference>
<keyword evidence="6" id="KW-0732">Signal</keyword>
<dbReference type="GO" id="GO:0005524">
    <property type="term" value="F:ATP binding"/>
    <property type="evidence" value="ECO:0007669"/>
    <property type="project" value="InterPro"/>
</dbReference>
<evidence type="ECO:0000256" key="5">
    <source>
        <dbReference type="ARBA" id="ARBA00022692"/>
    </source>
</evidence>
<dbReference type="SUPFAM" id="SSF56112">
    <property type="entry name" value="Protein kinase-like (PK-like)"/>
    <property type="match status" value="1"/>
</dbReference>
<evidence type="ECO:0000256" key="14">
    <source>
        <dbReference type="ARBA" id="ARBA00023293"/>
    </source>
</evidence>